<keyword evidence="4" id="KW-1185">Reference proteome</keyword>
<proteinExistence type="predicted"/>
<evidence type="ECO:0000259" key="2">
    <source>
        <dbReference type="Pfam" id="PF06580"/>
    </source>
</evidence>
<name>A0A1C3ZJA2_9BACT</name>
<feature type="domain" description="Signal transduction histidine kinase internal region" evidence="2">
    <location>
        <begin position="225"/>
        <end position="300"/>
    </location>
</feature>
<organism evidence="3 4">
    <name type="scientific">Chitinophaga costaii</name>
    <dbReference type="NCBI Taxonomy" id="1335309"/>
    <lineage>
        <taxon>Bacteria</taxon>
        <taxon>Pseudomonadati</taxon>
        <taxon>Bacteroidota</taxon>
        <taxon>Chitinophagia</taxon>
        <taxon>Chitinophagales</taxon>
        <taxon>Chitinophagaceae</taxon>
        <taxon>Chitinophaga</taxon>
    </lineage>
</organism>
<feature type="transmembrane region" description="Helical" evidence="1">
    <location>
        <begin position="77"/>
        <end position="100"/>
    </location>
</feature>
<dbReference type="EMBL" id="FMAR01000001">
    <property type="protein sequence ID" value="SCB82336.1"/>
    <property type="molecule type" value="Genomic_DNA"/>
</dbReference>
<feature type="transmembrane region" description="Helical" evidence="1">
    <location>
        <begin position="12"/>
        <end position="35"/>
    </location>
</feature>
<keyword evidence="3" id="KW-0808">Transferase</keyword>
<dbReference type="InterPro" id="IPR050640">
    <property type="entry name" value="Bact_2-comp_sensor_kinase"/>
</dbReference>
<dbReference type="GO" id="GO:0000155">
    <property type="term" value="F:phosphorelay sensor kinase activity"/>
    <property type="evidence" value="ECO:0007669"/>
    <property type="project" value="InterPro"/>
</dbReference>
<keyword evidence="1" id="KW-0812">Transmembrane</keyword>
<keyword evidence="3" id="KW-0418">Kinase</keyword>
<keyword evidence="1" id="KW-1133">Transmembrane helix</keyword>
<dbReference type="InterPro" id="IPR010559">
    <property type="entry name" value="Sig_transdc_His_kin_internal"/>
</dbReference>
<dbReference type="SUPFAM" id="SSF55874">
    <property type="entry name" value="ATPase domain of HSP90 chaperone/DNA topoisomerase II/histidine kinase"/>
    <property type="match status" value="1"/>
</dbReference>
<dbReference type="PANTHER" id="PTHR34220:SF7">
    <property type="entry name" value="SENSOR HISTIDINE KINASE YPDA"/>
    <property type="match status" value="1"/>
</dbReference>
<dbReference type="STRING" id="1335309.GA0116948_101420"/>
<dbReference type="RefSeq" id="WP_089708508.1">
    <property type="nucleotide sequence ID" value="NZ_FMAR01000001.1"/>
</dbReference>
<dbReference type="Pfam" id="PF06580">
    <property type="entry name" value="His_kinase"/>
    <property type="match status" value="1"/>
</dbReference>
<accession>A0A1C3ZJA2</accession>
<evidence type="ECO:0000313" key="3">
    <source>
        <dbReference type="EMBL" id="SCB82336.1"/>
    </source>
</evidence>
<sequence>MVNYKLIIQNRIVVVLLQIAAWACFFFFPFFIYRIQVQDSSFFFKELINALFLIGLFYLNIYVFIPRFLARKHLPRYIGMVLLMVGVIIVQQAVVEYIFFKNVTNKPRLLGMTYDHAAAGVTSGLHSPFLLYGDAQPAIPQSLVGDSFYAPPSFVERSLRESVATNVSSEQRHFFSGNVFLVEVLRKSGLFALLMLFMSGFIKIAIEWFNTEKQNEALKVAQLNAELRFLKSQINPHFLFNTLNTIYSLAHKKSEQTEDAILKLSGIMRYVIYLSNENRVPLINEMQYLDNYIEIQKLRLLRDIRIDYQVEGDPEGLLIEPMMLIPFVENAFKHGISYAEPSFIAINLNILGDEMHLQVSNSLFKQRVAERGGIGLANVVKRLELGYTGAHQLYVGEQEDKFIIDLKIVLKHDTMYSGG</sequence>
<dbReference type="OrthoDB" id="9792992at2"/>
<gene>
    <name evidence="3" type="ORF">GA0116948_101420</name>
</gene>
<dbReference type="Proteomes" id="UP000242818">
    <property type="component" value="Unassembled WGS sequence"/>
</dbReference>
<keyword evidence="1" id="KW-0472">Membrane</keyword>
<feature type="transmembrane region" description="Helical" evidence="1">
    <location>
        <begin position="47"/>
        <end position="65"/>
    </location>
</feature>
<dbReference type="GO" id="GO:0016020">
    <property type="term" value="C:membrane"/>
    <property type="evidence" value="ECO:0007669"/>
    <property type="project" value="InterPro"/>
</dbReference>
<evidence type="ECO:0000313" key="4">
    <source>
        <dbReference type="Proteomes" id="UP000242818"/>
    </source>
</evidence>
<dbReference type="AlphaFoldDB" id="A0A1C3ZJA2"/>
<dbReference type="PANTHER" id="PTHR34220">
    <property type="entry name" value="SENSOR HISTIDINE KINASE YPDA"/>
    <property type="match status" value="1"/>
</dbReference>
<reference evidence="3 4" key="1">
    <citation type="submission" date="2016-08" db="EMBL/GenBank/DDBJ databases">
        <authorList>
            <person name="Seilhamer J.J."/>
        </authorList>
    </citation>
    <scope>NUCLEOTIDE SEQUENCE [LARGE SCALE GENOMIC DNA]</scope>
    <source>
        <strain evidence="3 4">A37T2</strain>
    </source>
</reference>
<evidence type="ECO:0000256" key="1">
    <source>
        <dbReference type="SAM" id="Phobius"/>
    </source>
</evidence>
<dbReference type="InterPro" id="IPR036890">
    <property type="entry name" value="HATPase_C_sf"/>
</dbReference>
<protein>
    <submittedName>
        <fullName evidence="3">Histidine kinase</fullName>
    </submittedName>
</protein>